<dbReference type="EMBL" id="CP011339">
    <property type="protein sequence ID" value="AKV70877.1"/>
    <property type="molecule type" value="Genomic_DNA"/>
</dbReference>
<evidence type="ECO:0000256" key="7">
    <source>
        <dbReference type="ARBA" id="ARBA00047942"/>
    </source>
</evidence>
<evidence type="ECO:0000313" key="11">
    <source>
        <dbReference type="EMBL" id="AKV70877.1"/>
    </source>
</evidence>
<evidence type="ECO:0000256" key="8">
    <source>
        <dbReference type="SAM" id="Coils"/>
    </source>
</evidence>
<keyword evidence="12" id="KW-1185">Reference proteome</keyword>
<feature type="coiled-coil region" evidence="8">
    <location>
        <begin position="545"/>
        <end position="572"/>
    </location>
</feature>
<dbReference type="GO" id="GO:0009307">
    <property type="term" value="P:DNA restriction-modification system"/>
    <property type="evidence" value="ECO:0007669"/>
    <property type="project" value="UniProtKB-KW"/>
</dbReference>
<sequence length="1017" mass="117261">MSDIELRQSVYDLLSSLRGLDALKKLFWSELNYERENQTLSRRNWPDKAVEALAEDPILLASGGEDFQVIYARLNSKQLLLNLERLVVTQLLKNHPYSLFIFSDFHQERWHFINVKYDVKQEKRQVLRRITVGPGEQLRTATERLSLLDLDNISSESPLAIQERHDEAFDVEKVTKKFFEQYRSVFEKVEQLITKTIPNADQRRLFTQKLFNRLMFIVFIQKKGWLKFNEQTNYLETLWQDYQNENSTSDKNFYRNRLTHLFFTGLNNPQQTDIIGINNGGFLRQIIGTVPYLNGGLFEQDEDDRNPNIIVPDQAIDVILQGLFSNFNFTVTESTPLDVEVAVDPEMLGKVFEELVTGRHESGSYYTPKPIVSFMCREALKGYLSSKLTSENKEAIELFVDEYNAINLKNPEAVLETLKQVKVCDPACGSGAYLLGMLHELLDLRQCLFATKGIDYKTVYQRKLEIIETNIYGVDIDPFAVNIARLRLWLSLAVEYEGDNPPPLPNLKFKIETGDSLTAPNPQGSGMVREEFIHRFREAKAKYLRAHLGSDKQSLEQEINEVKKQIALLTHGSASVIASDKEAISKGFDWVVEFAEVLAEGGFDIQVANPPYVRQELIKDLKPTLKQVYPEVYTGTSDLYCFFYARALQLLKTGGMLAFISSNKWFRAKYGEKLREHIADTCQVRSITDFGDLPVFKSATAYPMIFIANKEQGLNDSIIFTEVKSLDDPYPDVSTLIRQQGNILNHQSLNGKNWMLTDTSTVDSIKKMKASGITLEEYVKGNFFYGIKTGLSKVFFIDKKTKEYLINQDEKSSEIIKPLAIGKDIKKWSIDLKDRWLIFTKQGIEINDFPAVIEYLQQYRSQLEPKPKNYSKTQKWLGRKPGSYKWYEIQDNVAYYQELSKPKIVYQRFQVKPCFAYDTNGIFVNDAVWMIVIDDLYLLGILNSQSFWQEITRHCTQIQNGYQLLRVYLQKAIVPNASESEKEPIIKLVQKCLDAKGVNCEEWEKEIDERVAALYGL</sequence>
<protein>
    <recommendedName>
        <fullName evidence="1">site-specific DNA-methyltransferase (adenine-specific)</fullName>
        <ecNumber evidence="1">2.1.1.72</ecNumber>
    </recommendedName>
</protein>
<keyword evidence="5" id="KW-0680">Restriction system</keyword>
<accession>A0A0K1S9R8</accession>
<dbReference type="GO" id="GO:0009007">
    <property type="term" value="F:site-specific DNA-methyltransferase (adenine-specific) activity"/>
    <property type="evidence" value="ECO:0007669"/>
    <property type="project" value="UniProtKB-EC"/>
</dbReference>
<reference evidence="11 12" key="1">
    <citation type="journal article" date="2016" name="Stand. Genomic Sci.">
        <title>Complete genome sequence and genomic characterization of Microcystis panniformis FACHB 1757 by third-generation sequencing.</title>
        <authorList>
            <person name="Zhang J.Y."/>
            <person name="Guan R."/>
            <person name="Zhang H.J."/>
            <person name="Li H."/>
            <person name="Xiao P."/>
            <person name="Yu G.L."/>
            <person name="Du L."/>
            <person name="Cao D.M."/>
            <person name="Zhu B.C."/>
            <person name="Li R.H."/>
            <person name="Lu Z.H."/>
        </authorList>
    </citation>
    <scope>NUCLEOTIDE SEQUENCE [LARGE SCALE GENOMIC DNA]</scope>
    <source>
        <strain evidence="11 12">FACHB-1757</strain>
    </source>
</reference>
<gene>
    <name evidence="11" type="ORF">VL20_6107</name>
</gene>
<comment type="catalytic activity">
    <reaction evidence="7">
        <text>a 2'-deoxyadenosine in DNA + S-adenosyl-L-methionine = an N(6)-methyl-2'-deoxyadenosine in DNA + S-adenosyl-L-homocysteine + H(+)</text>
        <dbReference type="Rhea" id="RHEA:15197"/>
        <dbReference type="Rhea" id="RHEA-COMP:12418"/>
        <dbReference type="Rhea" id="RHEA-COMP:12419"/>
        <dbReference type="ChEBI" id="CHEBI:15378"/>
        <dbReference type="ChEBI" id="CHEBI:57856"/>
        <dbReference type="ChEBI" id="CHEBI:59789"/>
        <dbReference type="ChEBI" id="CHEBI:90615"/>
        <dbReference type="ChEBI" id="CHEBI:90616"/>
        <dbReference type="EC" id="2.1.1.72"/>
    </reaction>
</comment>
<dbReference type="InterPro" id="IPR025931">
    <property type="entry name" value="TaqI_C"/>
</dbReference>
<dbReference type="PRINTS" id="PR00507">
    <property type="entry name" value="N12N6MTFRASE"/>
</dbReference>
<dbReference type="PATRIC" id="fig|1638788.3.peg.6140"/>
<evidence type="ECO:0000256" key="6">
    <source>
        <dbReference type="ARBA" id="ARBA00023125"/>
    </source>
</evidence>
<dbReference type="SUPFAM" id="SSF53335">
    <property type="entry name" value="S-adenosyl-L-methionine-dependent methyltransferases"/>
    <property type="match status" value="1"/>
</dbReference>
<keyword evidence="8" id="KW-0175">Coiled coil</keyword>
<dbReference type="InterPro" id="IPR050953">
    <property type="entry name" value="N4_N6_ade-DNA_methylase"/>
</dbReference>
<keyword evidence="2" id="KW-0489">Methyltransferase</keyword>
<evidence type="ECO:0000256" key="4">
    <source>
        <dbReference type="ARBA" id="ARBA00022691"/>
    </source>
</evidence>
<feature type="domain" description="TaqI-like C-terminal specificity" evidence="10">
    <location>
        <begin position="818"/>
        <end position="956"/>
    </location>
</feature>
<dbReference type="AlphaFoldDB" id="A0A0K1S9R8"/>
<evidence type="ECO:0000256" key="5">
    <source>
        <dbReference type="ARBA" id="ARBA00022747"/>
    </source>
</evidence>
<dbReference type="RefSeq" id="WP_052278167.1">
    <property type="nucleotide sequence ID" value="NZ_CP011339.1"/>
</dbReference>
<evidence type="ECO:0000256" key="1">
    <source>
        <dbReference type="ARBA" id="ARBA00011900"/>
    </source>
</evidence>
<dbReference type="Pfam" id="PF07669">
    <property type="entry name" value="Eco57I"/>
    <property type="match status" value="1"/>
</dbReference>
<dbReference type="EC" id="2.1.1.72" evidence="1"/>
<feature type="domain" description="Type II methyltransferase M.TaqI-like" evidence="9">
    <location>
        <begin position="470"/>
        <end position="696"/>
    </location>
</feature>
<evidence type="ECO:0000256" key="3">
    <source>
        <dbReference type="ARBA" id="ARBA00022679"/>
    </source>
</evidence>
<dbReference type="PANTHER" id="PTHR33841:SF1">
    <property type="entry name" value="DNA METHYLTRANSFERASE A"/>
    <property type="match status" value="1"/>
</dbReference>
<dbReference type="InterPro" id="IPR029063">
    <property type="entry name" value="SAM-dependent_MTases_sf"/>
</dbReference>
<dbReference type="Proteomes" id="UP000068167">
    <property type="component" value="Chromosome"/>
</dbReference>
<name>A0A0K1S9R8_9CHRO</name>
<keyword evidence="6" id="KW-0238">DNA-binding</keyword>
<keyword evidence="4" id="KW-0949">S-adenosyl-L-methionine</keyword>
<dbReference type="Pfam" id="PF12950">
    <property type="entry name" value="TaqI_C"/>
    <property type="match status" value="1"/>
</dbReference>
<evidence type="ECO:0000259" key="9">
    <source>
        <dbReference type="Pfam" id="PF07669"/>
    </source>
</evidence>
<organism evidence="11 12">
    <name type="scientific">Microcystis panniformis FACHB-1757</name>
    <dbReference type="NCBI Taxonomy" id="1638788"/>
    <lineage>
        <taxon>Bacteria</taxon>
        <taxon>Bacillati</taxon>
        <taxon>Cyanobacteriota</taxon>
        <taxon>Cyanophyceae</taxon>
        <taxon>Oscillatoriophycideae</taxon>
        <taxon>Chroococcales</taxon>
        <taxon>Microcystaceae</taxon>
        <taxon>Microcystis</taxon>
    </lineage>
</organism>
<dbReference type="PANTHER" id="PTHR33841">
    <property type="entry name" value="DNA METHYLTRANSFERASE YEEA-RELATED"/>
    <property type="match status" value="1"/>
</dbReference>
<dbReference type="KEGG" id="mpk:VL20_6107"/>
<dbReference type="Gene3D" id="3.40.50.150">
    <property type="entry name" value="Vaccinia Virus protein VP39"/>
    <property type="match status" value="1"/>
</dbReference>
<keyword evidence="3" id="KW-0808">Transferase</keyword>
<dbReference type="InterPro" id="IPR011639">
    <property type="entry name" value="MethylTrfase_TaqI-like_dom"/>
</dbReference>
<evidence type="ECO:0000256" key="2">
    <source>
        <dbReference type="ARBA" id="ARBA00022603"/>
    </source>
</evidence>
<evidence type="ECO:0000313" key="12">
    <source>
        <dbReference type="Proteomes" id="UP000068167"/>
    </source>
</evidence>
<dbReference type="GO" id="GO:0003677">
    <property type="term" value="F:DNA binding"/>
    <property type="evidence" value="ECO:0007669"/>
    <property type="project" value="UniProtKB-KW"/>
</dbReference>
<dbReference type="GO" id="GO:0032259">
    <property type="term" value="P:methylation"/>
    <property type="evidence" value="ECO:0007669"/>
    <property type="project" value="UniProtKB-KW"/>
</dbReference>
<proteinExistence type="predicted"/>
<evidence type="ECO:0000259" key="10">
    <source>
        <dbReference type="Pfam" id="PF12950"/>
    </source>
</evidence>